<keyword evidence="4" id="KW-0677">Repeat</keyword>
<dbReference type="InterPro" id="IPR013783">
    <property type="entry name" value="Ig-like_fold"/>
</dbReference>
<dbReference type="InterPro" id="IPR003599">
    <property type="entry name" value="Ig_sub"/>
</dbReference>
<evidence type="ECO:0000256" key="5">
    <source>
        <dbReference type="ARBA" id="ARBA00022889"/>
    </source>
</evidence>
<dbReference type="GO" id="GO:0030424">
    <property type="term" value="C:axon"/>
    <property type="evidence" value="ECO:0007669"/>
    <property type="project" value="TreeGrafter"/>
</dbReference>
<evidence type="ECO:0000256" key="4">
    <source>
        <dbReference type="ARBA" id="ARBA00022737"/>
    </source>
</evidence>
<dbReference type="SMART" id="SM00409">
    <property type="entry name" value="IG"/>
    <property type="match status" value="2"/>
</dbReference>
<dbReference type="Gene3D" id="2.60.40.10">
    <property type="entry name" value="Immunoglobulins"/>
    <property type="match status" value="2"/>
</dbReference>
<dbReference type="GO" id="GO:0008046">
    <property type="term" value="F:axon guidance receptor activity"/>
    <property type="evidence" value="ECO:0007669"/>
    <property type="project" value="TreeGrafter"/>
</dbReference>
<comment type="subcellular location">
    <subcellularLocation>
        <location evidence="1">Membrane</location>
        <topology evidence="1">Single-pass membrane protein</topology>
    </subcellularLocation>
</comment>
<dbReference type="GO" id="GO:0043025">
    <property type="term" value="C:neuronal cell body"/>
    <property type="evidence" value="ECO:0007669"/>
    <property type="project" value="TreeGrafter"/>
</dbReference>
<dbReference type="Proteomes" id="UP000194236">
    <property type="component" value="Unassembled WGS sequence"/>
</dbReference>
<keyword evidence="2" id="KW-0812">Transmembrane</keyword>
<dbReference type="SMART" id="SM00408">
    <property type="entry name" value="IGc2"/>
    <property type="match status" value="2"/>
</dbReference>
<evidence type="ECO:0000256" key="2">
    <source>
        <dbReference type="ARBA" id="ARBA00022692"/>
    </source>
</evidence>
<dbReference type="OrthoDB" id="6510948at2759"/>
<evidence type="ECO:0000256" key="6">
    <source>
        <dbReference type="ARBA" id="ARBA00022989"/>
    </source>
</evidence>
<evidence type="ECO:0000259" key="11">
    <source>
        <dbReference type="PROSITE" id="PS50835"/>
    </source>
</evidence>
<gene>
    <name evidence="12" type="ORF">BLA29_006398</name>
</gene>
<feature type="signal peptide" evidence="10">
    <location>
        <begin position="1"/>
        <end position="16"/>
    </location>
</feature>
<dbReference type="GO" id="GO:0005886">
    <property type="term" value="C:plasma membrane"/>
    <property type="evidence" value="ECO:0007669"/>
    <property type="project" value="TreeGrafter"/>
</dbReference>
<feature type="domain" description="Ig-like" evidence="11">
    <location>
        <begin position="21"/>
        <end position="109"/>
    </location>
</feature>
<dbReference type="InterPro" id="IPR007110">
    <property type="entry name" value="Ig-like_dom"/>
</dbReference>
<dbReference type="PANTHER" id="PTHR45080:SF32">
    <property type="entry name" value="MAM DOMAIN CONTAINING GLYCOSYLPHOSPHATIDYLINOSITOL ANCHOR 1"/>
    <property type="match status" value="1"/>
</dbReference>
<protein>
    <submittedName>
        <fullName evidence="12">Immunoglobulin domain containing protein</fullName>
    </submittedName>
</protein>
<dbReference type="PANTHER" id="PTHR45080">
    <property type="entry name" value="CONTACTIN 5"/>
    <property type="match status" value="1"/>
</dbReference>
<keyword evidence="8" id="KW-1015">Disulfide bond</keyword>
<evidence type="ECO:0000256" key="10">
    <source>
        <dbReference type="SAM" id="SignalP"/>
    </source>
</evidence>
<proteinExistence type="predicted"/>
<dbReference type="InterPro" id="IPR013098">
    <property type="entry name" value="Ig_I-set"/>
</dbReference>
<dbReference type="Pfam" id="PF07679">
    <property type="entry name" value="I-set"/>
    <property type="match status" value="2"/>
</dbReference>
<evidence type="ECO:0000256" key="1">
    <source>
        <dbReference type="ARBA" id="ARBA00004167"/>
    </source>
</evidence>
<dbReference type="InterPro" id="IPR036179">
    <property type="entry name" value="Ig-like_dom_sf"/>
</dbReference>
<evidence type="ECO:0000313" key="12">
    <source>
        <dbReference type="EMBL" id="OTF80268.1"/>
    </source>
</evidence>
<dbReference type="GO" id="GO:0050808">
    <property type="term" value="P:synapse organization"/>
    <property type="evidence" value="ECO:0007669"/>
    <property type="project" value="TreeGrafter"/>
</dbReference>
<evidence type="ECO:0000313" key="13">
    <source>
        <dbReference type="Proteomes" id="UP000194236"/>
    </source>
</evidence>
<keyword evidence="9" id="KW-0393">Immunoglobulin domain</keyword>
<reference evidence="12 13" key="1">
    <citation type="submission" date="2017-03" db="EMBL/GenBank/DDBJ databases">
        <title>Genome Survey of Euroglyphus maynei.</title>
        <authorList>
            <person name="Arlian L.G."/>
            <person name="Morgan M.S."/>
            <person name="Rider S.D."/>
        </authorList>
    </citation>
    <scope>NUCLEOTIDE SEQUENCE [LARGE SCALE GENOMIC DNA]</scope>
    <source>
        <strain evidence="12">Arlian Lab</strain>
        <tissue evidence="12">Whole body</tissue>
    </source>
</reference>
<keyword evidence="7" id="KW-0472">Membrane</keyword>
<comment type="caution">
    <text evidence="12">The sequence shown here is derived from an EMBL/GenBank/DDBJ whole genome shotgun (WGS) entry which is preliminary data.</text>
</comment>
<evidence type="ECO:0000256" key="8">
    <source>
        <dbReference type="ARBA" id="ARBA00023157"/>
    </source>
</evidence>
<dbReference type="InterPro" id="IPR003598">
    <property type="entry name" value="Ig_sub2"/>
</dbReference>
<dbReference type="PROSITE" id="PS50835">
    <property type="entry name" value="IG_LIKE"/>
    <property type="match status" value="2"/>
</dbReference>
<keyword evidence="13" id="KW-1185">Reference proteome</keyword>
<dbReference type="EMBL" id="MUJZ01019146">
    <property type="protein sequence ID" value="OTF80268.1"/>
    <property type="molecule type" value="Genomic_DNA"/>
</dbReference>
<keyword evidence="5" id="KW-0130">Cell adhesion</keyword>
<organism evidence="12 13">
    <name type="scientific">Euroglyphus maynei</name>
    <name type="common">Mayne's house dust mite</name>
    <dbReference type="NCBI Taxonomy" id="6958"/>
    <lineage>
        <taxon>Eukaryota</taxon>
        <taxon>Metazoa</taxon>
        <taxon>Ecdysozoa</taxon>
        <taxon>Arthropoda</taxon>
        <taxon>Chelicerata</taxon>
        <taxon>Arachnida</taxon>
        <taxon>Acari</taxon>
        <taxon>Acariformes</taxon>
        <taxon>Sarcoptiformes</taxon>
        <taxon>Astigmata</taxon>
        <taxon>Psoroptidia</taxon>
        <taxon>Analgoidea</taxon>
        <taxon>Pyroglyphidae</taxon>
        <taxon>Pyroglyphinae</taxon>
        <taxon>Euroglyphus</taxon>
    </lineage>
</organism>
<dbReference type="FunFam" id="2.60.40.10:FF:000017">
    <property type="entry name" value="Down syndrome cell adhesion molecule b"/>
    <property type="match status" value="1"/>
</dbReference>
<sequence>MFKLLLFCVSFWVIHALKDAPRISKSFSKELIQSEGSVLNIPCSILSGSPPFSFKWFKNGNELQRTANQDSYQIKTDNFLSFLSISQLRAIDSGNYSCIVSNDYGIDIQWTILQVKAIETNEAPSLLKQLSRLSSAKGSDIVLTCNVAKGTKPFRFQWHKDNVEISDNKHSRIEIKDIYSFLTLYNIDREDIGNYSCIVTNQFGFDRISFQLDVTGLNFY</sequence>
<evidence type="ECO:0000256" key="9">
    <source>
        <dbReference type="ARBA" id="ARBA00023319"/>
    </source>
</evidence>
<evidence type="ECO:0000256" key="3">
    <source>
        <dbReference type="ARBA" id="ARBA00022729"/>
    </source>
</evidence>
<name>A0A1Y3BK54_EURMA</name>
<dbReference type="GO" id="GO:0007156">
    <property type="term" value="P:homophilic cell adhesion via plasma membrane adhesion molecules"/>
    <property type="evidence" value="ECO:0007669"/>
    <property type="project" value="TreeGrafter"/>
</dbReference>
<keyword evidence="3 10" id="KW-0732">Signal</keyword>
<feature type="chain" id="PRO_5013119147" evidence="10">
    <location>
        <begin position="17"/>
        <end position="220"/>
    </location>
</feature>
<dbReference type="InterPro" id="IPR050958">
    <property type="entry name" value="Cell_Adh-Cytoskel_Orgn"/>
</dbReference>
<dbReference type="FunFam" id="2.60.40.10:FF:000022">
    <property type="entry name" value="Cardiac titin"/>
    <property type="match status" value="1"/>
</dbReference>
<dbReference type="SUPFAM" id="SSF48726">
    <property type="entry name" value="Immunoglobulin"/>
    <property type="match status" value="2"/>
</dbReference>
<accession>A0A1Y3BK54</accession>
<dbReference type="CDD" id="cd00096">
    <property type="entry name" value="Ig"/>
    <property type="match status" value="1"/>
</dbReference>
<evidence type="ECO:0000256" key="7">
    <source>
        <dbReference type="ARBA" id="ARBA00023136"/>
    </source>
</evidence>
<dbReference type="AlphaFoldDB" id="A0A1Y3BK54"/>
<keyword evidence="6" id="KW-1133">Transmembrane helix</keyword>
<feature type="domain" description="Ig-like" evidence="11">
    <location>
        <begin position="124"/>
        <end position="215"/>
    </location>
</feature>